<proteinExistence type="predicted"/>
<accession>A0ACC1LHQ7</accession>
<sequence length="141" mass="16180">MAHAAVPTAAQLSHFIPDLEPVCKYCSDITRTSVADDDTSEIESEYINHYFWACPRIQEFWRRVSRFLQDIRVDTSGPILQIDLQMVATGFGYWSKKLPNTDVLHGLAVWEIYRARAELSLSGIEHSGEAMYLRWKATLML</sequence>
<evidence type="ECO:0000313" key="2">
    <source>
        <dbReference type="Proteomes" id="UP001140096"/>
    </source>
</evidence>
<feature type="non-terminal residue" evidence="1">
    <location>
        <position position="141"/>
    </location>
</feature>
<gene>
    <name evidence="1" type="ORF">H4S07_003420</name>
</gene>
<dbReference type="Proteomes" id="UP001140096">
    <property type="component" value="Unassembled WGS sequence"/>
</dbReference>
<organism evidence="1 2">
    <name type="scientific">Coemansia furcata</name>
    <dbReference type="NCBI Taxonomy" id="417177"/>
    <lineage>
        <taxon>Eukaryota</taxon>
        <taxon>Fungi</taxon>
        <taxon>Fungi incertae sedis</taxon>
        <taxon>Zoopagomycota</taxon>
        <taxon>Kickxellomycotina</taxon>
        <taxon>Kickxellomycetes</taxon>
        <taxon>Kickxellales</taxon>
        <taxon>Kickxellaceae</taxon>
        <taxon>Coemansia</taxon>
    </lineage>
</organism>
<keyword evidence="2" id="KW-1185">Reference proteome</keyword>
<reference evidence="1" key="1">
    <citation type="submission" date="2022-07" db="EMBL/GenBank/DDBJ databases">
        <title>Phylogenomic reconstructions and comparative analyses of Kickxellomycotina fungi.</title>
        <authorList>
            <person name="Reynolds N.K."/>
            <person name="Stajich J.E."/>
            <person name="Barry K."/>
            <person name="Grigoriev I.V."/>
            <person name="Crous P."/>
            <person name="Smith M.E."/>
        </authorList>
    </citation>
    <scope>NUCLEOTIDE SEQUENCE</scope>
    <source>
        <strain evidence="1">CBS 102833</strain>
    </source>
</reference>
<name>A0ACC1LHQ7_9FUNG</name>
<evidence type="ECO:0000313" key="1">
    <source>
        <dbReference type="EMBL" id="KAJ2808465.1"/>
    </source>
</evidence>
<protein>
    <submittedName>
        <fullName evidence="1">Uncharacterized protein</fullName>
    </submittedName>
</protein>
<dbReference type="EMBL" id="JANBUP010001099">
    <property type="protein sequence ID" value="KAJ2808465.1"/>
    <property type="molecule type" value="Genomic_DNA"/>
</dbReference>
<comment type="caution">
    <text evidence="1">The sequence shown here is derived from an EMBL/GenBank/DDBJ whole genome shotgun (WGS) entry which is preliminary data.</text>
</comment>